<evidence type="ECO:0008006" key="4">
    <source>
        <dbReference type="Google" id="ProtNLM"/>
    </source>
</evidence>
<dbReference type="STRING" id="246194.CHY_1244"/>
<dbReference type="PROSITE" id="PS50005">
    <property type="entry name" value="TPR"/>
    <property type="match status" value="1"/>
</dbReference>
<protein>
    <recommendedName>
        <fullName evidence="4">Tetratricopeptide repeat protein</fullName>
    </recommendedName>
</protein>
<dbReference type="Proteomes" id="UP000002706">
    <property type="component" value="Chromosome"/>
</dbReference>
<keyword evidence="3" id="KW-1185">Reference proteome</keyword>
<dbReference type="HOGENOM" id="CLU_2011143_0_0_9"/>
<dbReference type="EMBL" id="CP000141">
    <property type="protein sequence ID" value="ABB15662.1"/>
    <property type="molecule type" value="Genomic_DNA"/>
</dbReference>
<keyword evidence="1" id="KW-0802">TPR repeat</keyword>
<organism evidence="2 3">
    <name type="scientific">Carboxydothermus hydrogenoformans (strain ATCC BAA-161 / DSM 6008 / Z-2901)</name>
    <dbReference type="NCBI Taxonomy" id="246194"/>
    <lineage>
        <taxon>Bacteria</taxon>
        <taxon>Bacillati</taxon>
        <taxon>Bacillota</taxon>
        <taxon>Clostridia</taxon>
        <taxon>Thermoanaerobacterales</taxon>
        <taxon>Thermoanaerobacteraceae</taxon>
        <taxon>Carboxydothermus</taxon>
    </lineage>
</organism>
<feature type="repeat" description="TPR" evidence="1">
    <location>
        <begin position="46"/>
        <end position="79"/>
    </location>
</feature>
<sequence length="123" mass="14179">MNMETYLNLGAYLPKNLELYWEKIKEKPLTEQIKYVTADLKNGLSGEYWYLLGILYDLAGEFSKAFRAFEKAEPFLQDKIFNYYPHHPRGYRREGLSLCDVACGACLLDTCCECMGGDFISCC</sequence>
<gene>
    <name evidence="2" type="ordered locus">CHY_1244</name>
</gene>
<evidence type="ECO:0000313" key="2">
    <source>
        <dbReference type="EMBL" id="ABB15662.1"/>
    </source>
</evidence>
<dbReference type="KEGG" id="chy:CHY_1244"/>
<name>Q3ACQ2_CARHZ</name>
<proteinExistence type="predicted"/>
<accession>Q3ACQ2</accession>
<dbReference type="InterPro" id="IPR019734">
    <property type="entry name" value="TPR_rpt"/>
</dbReference>
<reference evidence="2 3" key="1">
    <citation type="journal article" date="2005" name="PLoS Genet.">
        <title>Life in hot carbon monoxide: the complete genome sequence of Carboxydothermus hydrogenoformans Z-2901.</title>
        <authorList>
            <person name="Wu M."/>
            <person name="Ren Q."/>
            <person name="Durkin A.S."/>
            <person name="Daugherty S.C."/>
            <person name="Brinkac L.M."/>
            <person name="Dodson R.J."/>
            <person name="Madupu R."/>
            <person name="Sullivan S.A."/>
            <person name="Kolonay J.F."/>
            <person name="Haft D.H."/>
            <person name="Nelson W.C."/>
            <person name="Tallon L.J."/>
            <person name="Jones K.M."/>
            <person name="Ulrich L.E."/>
            <person name="Gonzalez J.M."/>
            <person name="Zhulin I.B."/>
            <person name="Robb F.T."/>
            <person name="Eisen J.A."/>
        </authorList>
    </citation>
    <scope>NUCLEOTIDE SEQUENCE [LARGE SCALE GENOMIC DNA]</scope>
    <source>
        <strain evidence="3">ATCC BAA-161 / DSM 6008 / Z-2901</strain>
    </source>
</reference>
<dbReference type="AlphaFoldDB" id="Q3ACQ2"/>
<evidence type="ECO:0000313" key="3">
    <source>
        <dbReference type="Proteomes" id="UP000002706"/>
    </source>
</evidence>
<dbReference type="InParanoid" id="Q3ACQ2"/>
<evidence type="ECO:0000256" key="1">
    <source>
        <dbReference type="PROSITE-ProRule" id="PRU00339"/>
    </source>
</evidence>